<sequence length="85" mass="9500">MVRDGSQHPDIASSAKSPMRNPPSRWHPTSELRAKCKNLSEEVQASEVRVAATGSVLSQKQVHIRRLEEDLAEMSSKLERMVESS</sequence>
<protein>
    <submittedName>
        <fullName evidence="3">Uncharacterized protein</fullName>
    </submittedName>
</protein>
<dbReference type="Proteomes" id="UP001153069">
    <property type="component" value="Unassembled WGS sequence"/>
</dbReference>
<feature type="coiled-coil region" evidence="1">
    <location>
        <begin position="29"/>
        <end position="84"/>
    </location>
</feature>
<evidence type="ECO:0000256" key="1">
    <source>
        <dbReference type="SAM" id="Coils"/>
    </source>
</evidence>
<evidence type="ECO:0000256" key="2">
    <source>
        <dbReference type="SAM" id="MobiDB-lite"/>
    </source>
</evidence>
<dbReference type="AlphaFoldDB" id="A0A9N8E990"/>
<keyword evidence="4" id="KW-1185">Reference proteome</keyword>
<organism evidence="3 4">
    <name type="scientific">Seminavis robusta</name>
    <dbReference type="NCBI Taxonomy" id="568900"/>
    <lineage>
        <taxon>Eukaryota</taxon>
        <taxon>Sar</taxon>
        <taxon>Stramenopiles</taxon>
        <taxon>Ochrophyta</taxon>
        <taxon>Bacillariophyta</taxon>
        <taxon>Bacillariophyceae</taxon>
        <taxon>Bacillariophycidae</taxon>
        <taxon>Naviculales</taxon>
        <taxon>Naviculaceae</taxon>
        <taxon>Seminavis</taxon>
    </lineage>
</organism>
<gene>
    <name evidence="3" type="ORF">SEMRO_688_G187420.1</name>
</gene>
<dbReference type="OrthoDB" id="57467at2759"/>
<evidence type="ECO:0000313" key="3">
    <source>
        <dbReference type="EMBL" id="CAB9514996.1"/>
    </source>
</evidence>
<proteinExistence type="predicted"/>
<evidence type="ECO:0000313" key="4">
    <source>
        <dbReference type="Proteomes" id="UP001153069"/>
    </source>
</evidence>
<accession>A0A9N8E990</accession>
<dbReference type="EMBL" id="CAICTM010000687">
    <property type="protein sequence ID" value="CAB9514996.1"/>
    <property type="molecule type" value="Genomic_DNA"/>
</dbReference>
<comment type="caution">
    <text evidence="3">The sequence shown here is derived from an EMBL/GenBank/DDBJ whole genome shotgun (WGS) entry which is preliminary data.</text>
</comment>
<reference evidence="3" key="1">
    <citation type="submission" date="2020-06" db="EMBL/GenBank/DDBJ databases">
        <authorList>
            <consortium name="Plant Systems Biology data submission"/>
        </authorList>
    </citation>
    <scope>NUCLEOTIDE SEQUENCE</scope>
    <source>
        <strain evidence="3">D6</strain>
    </source>
</reference>
<name>A0A9N8E990_9STRA</name>
<keyword evidence="1" id="KW-0175">Coiled coil</keyword>
<feature type="region of interest" description="Disordered" evidence="2">
    <location>
        <begin position="1"/>
        <end position="29"/>
    </location>
</feature>